<dbReference type="OrthoDB" id="9767236at2"/>
<dbReference type="EMBL" id="CP002691">
    <property type="protein sequence ID" value="AEE51171.1"/>
    <property type="molecule type" value="Genomic_DNA"/>
</dbReference>
<dbReference type="GO" id="GO:0006508">
    <property type="term" value="P:proteolysis"/>
    <property type="evidence" value="ECO:0007669"/>
    <property type="project" value="InterPro"/>
</dbReference>
<dbReference type="GO" id="GO:0004197">
    <property type="term" value="F:cysteine-type endopeptidase activity"/>
    <property type="evidence" value="ECO:0007669"/>
    <property type="project" value="InterPro"/>
</dbReference>
<evidence type="ECO:0000259" key="3">
    <source>
        <dbReference type="Pfam" id="PF00656"/>
    </source>
</evidence>
<reference evidence="4 5" key="1">
    <citation type="journal article" date="2011" name="Stand. Genomic Sci.">
        <title>Complete genome sequence of Haliscomenobacter hydrossis type strain (O).</title>
        <authorList>
            <consortium name="US DOE Joint Genome Institute (JGI-PGF)"/>
            <person name="Daligault H."/>
            <person name="Lapidus A."/>
            <person name="Zeytun A."/>
            <person name="Nolan M."/>
            <person name="Lucas S."/>
            <person name="Del Rio T.G."/>
            <person name="Tice H."/>
            <person name="Cheng J.F."/>
            <person name="Tapia R."/>
            <person name="Han C."/>
            <person name="Goodwin L."/>
            <person name="Pitluck S."/>
            <person name="Liolios K."/>
            <person name="Pagani I."/>
            <person name="Ivanova N."/>
            <person name="Huntemann M."/>
            <person name="Mavromatis K."/>
            <person name="Mikhailova N."/>
            <person name="Pati A."/>
            <person name="Chen A."/>
            <person name="Palaniappan K."/>
            <person name="Land M."/>
            <person name="Hauser L."/>
            <person name="Brambilla E.M."/>
            <person name="Rohde M."/>
            <person name="Verbarg S."/>
            <person name="Goker M."/>
            <person name="Bristow J."/>
            <person name="Eisen J.A."/>
            <person name="Markowitz V."/>
            <person name="Hugenholtz P."/>
            <person name="Kyrpides N.C."/>
            <person name="Klenk H.P."/>
            <person name="Woyke T."/>
        </authorList>
    </citation>
    <scope>NUCLEOTIDE SEQUENCE [LARGE SCALE GENOMIC DNA]</scope>
    <source>
        <strain evidence="5">ATCC 27775 / DSM 1100 / LMG 10767 / O</strain>
    </source>
</reference>
<dbReference type="PANTHER" id="PTHR43215">
    <property type="entry name" value="RADIAL SPOKE HEAD 1 HOMOLOG"/>
    <property type="match status" value="1"/>
</dbReference>
<dbReference type="InterPro" id="IPR003409">
    <property type="entry name" value="MORN"/>
</dbReference>
<accession>F4KTB4</accession>
<dbReference type="InterPro" id="IPR029030">
    <property type="entry name" value="Caspase-like_dom_sf"/>
</dbReference>
<dbReference type="PANTHER" id="PTHR43215:SF14">
    <property type="entry name" value="RADIAL SPOKE HEAD 1 HOMOLOG"/>
    <property type="match status" value="1"/>
</dbReference>
<keyword evidence="2" id="KW-0732">Signal</keyword>
<feature type="chain" id="PRO_5003316017" evidence="2">
    <location>
        <begin position="22"/>
        <end position="561"/>
    </location>
</feature>
<reference key="2">
    <citation type="submission" date="2011-04" db="EMBL/GenBank/DDBJ databases">
        <title>Complete sequence of chromosome of Haliscomenobacter hydrossis DSM 1100.</title>
        <authorList>
            <consortium name="US DOE Joint Genome Institute (JGI-PGF)"/>
            <person name="Lucas S."/>
            <person name="Han J."/>
            <person name="Lapidus A."/>
            <person name="Bruce D."/>
            <person name="Goodwin L."/>
            <person name="Pitluck S."/>
            <person name="Peters L."/>
            <person name="Kyrpides N."/>
            <person name="Mavromatis K."/>
            <person name="Ivanova N."/>
            <person name="Ovchinnikova G."/>
            <person name="Pagani I."/>
            <person name="Daligault H."/>
            <person name="Detter J.C."/>
            <person name="Han C."/>
            <person name="Land M."/>
            <person name="Hauser L."/>
            <person name="Markowitz V."/>
            <person name="Cheng J.-F."/>
            <person name="Hugenholtz P."/>
            <person name="Woyke T."/>
            <person name="Wu D."/>
            <person name="Verbarg S."/>
            <person name="Frueling A."/>
            <person name="Brambilla E."/>
            <person name="Klenk H.-P."/>
            <person name="Eisen J.A."/>
        </authorList>
    </citation>
    <scope>NUCLEOTIDE SEQUENCE</scope>
    <source>
        <strain>DSM 1100</strain>
    </source>
</reference>
<dbReference type="eggNOG" id="COG4642">
    <property type="taxonomic scope" value="Bacteria"/>
</dbReference>
<feature type="domain" description="Peptidase C14 caspase" evidence="3">
    <location>
        <begin position="325"/>
        <end position="545"/>
    </location>
</feature>
<dbReference type="SMART" id="SM00698">
    <property type="entry name" value="MORN"/>
    <property type="match status" value="6"/>
</dbReference>
<dbReference type="KEGG" id="hhy:Halhy_3312"/>
<dbReference type="SUPFAM" id="SSF82185">
    <property type="entry name" value="Histone H3 K4-specific methyltransferase SET7/9 N-terminal domain"/>
    <property type="match status" value="3"/>
</dbReference>
<dbReference type="Pfam" id="PF02493">
    <property type="entry name" value="MORN"/>
    <property type="match status" value="6"/>
</dbReference>
<dbReference type="SUPFAM" id="SSF52129">
    <property type="entry name" value="Caspase-like"/>
    <property type="match status" value="1"/>
</dbReference>
<protein>
    <submittedName>
        <fullName evidence="4">Peptidase C14 caspase catalytic subunit p20</fullName>
    </submittedName>
</protein>
<keyword evidence="5" id="KW-1185">Reference proteome</keyword>
<dbReference type="RefSeq" id="WP_013765712.1">
    <property type="nucleotide sequence ID" value="NC_015510.1"/>
</dbReference>
<dbReference type="Proteomes" id="UP000008461">
    <property type="component" value="Chromosome"/>
</dbReference>
<evidence type="ECO:0000256" key="2">
    <source>
        <dbReference type="SAM" id="SignalP"/>
    </source>
</evidence>
<keyword evidence="1" id="KW-0677">Repeat</keyword>
<dbReference type="Gene3D" id="2.20.110.10">
    <property type="entry name" value="Histone H3 K4-specific methyltransferase SET7/9 N-terminal domain"/>
    <property type="match status" value="3"/>
</dbReference>
<dbReference type="eggNOG" id="COG4249">
    <property type="taxonomic scope" value="Bacteria"/>
</dbReference>
<dbReference type="PROSITE" id="PS00018">
    <property type="entry name" value="EF_HAND_1"/>
    <property type="match status" value="1"/>
</dbReference>
<dbReference type="InterPro" id="IPR011600">
    <property type="entry name" value="Pept_C14_caspase"/>
</dbReference>
<dbReference type="InterPro" id="IPR018247">
    <property type="entry name" value="EF_Hand_1_Ca_BS"/>
</dbReference>
<proteinExistence type="predicted"/>
<evidence type="ECO:0000256" key="1">
    <source>
        <dbReference type="ARBA" id="ARBA00022737"/>
    </source>
</evidence>
<dbReference type="STRING" id="760192.Halhy_3312"/>
<dbReference type="Gene3D" id="3.40.50.1460">
    <property type="match status" value="1"/>
</dbReference>
<organism evidence="4 5">
    <name type="scientific">Haliscomenobacter hydrossis (strain ATCC 27775 / DSM 1100 / LMG 10767 / O)</name>
    <dbReference type="NCBI Taxonomy" id="760192"/>
    <lineage>
        <taxon>Bacteria</taxon>
        <taxon>Pseudomonadati</taxon>
        <taxon>Bacteroidota</taxon>
        <taxon>Saprospiria</taxon>
        <taxon>Saprospirales</taxon>
        <taxon>Haliscomenobacteraceae</taxon>
        <taxon>Haliscomenobacter</taxon>
    </lineage>
</organism>
<dbReference type="Pfam" id="PF00656">
    <property type="entry name" value="Peptidase_C14"/>
    <property type="match status" value="1"/>
</dbReference>
<dbReference type="AlphaFoldDB" id="F4KTB4"/>
<evidence type="ECO:0000313" key="4">
    <source>
        <dbReference type="EMBL" id="AEE51171.1"/>
    </source>
</evidence>
<name>F4KTB4_HALH1</name>
<evidence type="ECO:0000313" key="5">
    <source>
        <dbReference type="Proteomes" id="UP000008461"/>
    </source>
</evidence>
<feature type="signal peptide" evidence="2">
    <location>
        <begin position="1"/>
        <end position="21"/>
    </location>
</feature>
<sequence length="561" mass="61700">MKKLIFCLSSIVALSLQIGMAQCITGNCIDGSGVMYYPSSSSRYVGEFKSGRREGFGFLYLPNDGNYTGYWKNNRYEGEGVRLMGDGKVEQGIWKEGQLIKPMANLNLRLDGNAIKFKPGCISGNCFEGNGIKLYPDGMIYLGDFKNGNRNGFGKVYNPDKSIYEGRWVNNKMDGSGMFIDENGVKKTGVWKENNYISSGTNPVAVPGLASKTPLRQTGCISGDCINGYGTYVYMDGSRYIGPFKDSLSHGQGVLINQHKDGTSTRYEGMFEKGNAQGRGTYTYADGRKKVGFWKEGKLVQTLESEIANPTSQPSLAGPGIKIWSVIIGVASYKDMPTLRFTDDDAYRIYAFLKSPEGGAVADEQIKLLIDEAATRQNILNAMREVFHKAGPNDFVLLYFSGHGLPGAFLPIDYNGVDNKIFHQEINDMLKKSPAKYKLCIADACHSGSMLAARSVQSTQNTIVGFYNQLAQAQAGTALIMSSKSEETSLEASGLRQGVFSHFLIRGLKGEADSNRDKKVTIQELFDFVYSNVRSFTGNLQSPIIRGDYDHSMIVSAVERP</sequence>
<dbReference type="HOGENOM" id="CLU_035979_0_0_10"/>
<gene>
    <name evidence="4" type="ordered locus">Halhy_3312</name>
</gene>